<proteinExistence type="predicted"/>
<reference evidence="3 4" key="1">
    <citation type="submission" date="2021-01" db="EMBL/GenBank/DDBJ databases">
        <title>Genomics of switchgrass bacterial isolates.</title>
        <authorList>
            <person name="Shade A."/>
        </authorList>
    </citation>
    <scope>NUCLEOTIDE SEQUENCE [LARGE SCALE GENOMIC DNA]</scope>
    <source>
        <strain evidence="3 4">PvP111</strain>
    </source>
</reference>
<dbReference type="InterPro" id="IPR041688">
    <property type="entry name" value="PRTase_2"/>
</dbReference>
<dbReference type="InterPro" id="IPR022537">
    <property type="entry name" value="TRSP_dom"/>
</dbReference>
<protein>
    <submittedName>
        <fullName evidence="3">Adenine/guanine phosphoribosyltransferase-like PRPP-binding protein</fullName>
    </submittedName>
</protein>
<evidence type="ECO:0000259" key="1">
    <source>
        <dbReference type="Pfam" id="PF12500"/>
    </source>
</evidence>
<dbReference type="RefSeq" id="WP_204869394.1">
    <property type="nucleotide sequence ID" value="NZ_JAFBBK010000001.1"/>
</dbReference>
<feature type="domain" description="TRSP" evidence="1">
    <location>
        <begin position="264"/>
        <end position="400"/>
    </location>
</feature>
<dbReference type="CDD" id="cd06223">
    <property type="entry name" value="PRTases_typeI"/>
    <property type="match status" value="1"/>
</dbReference>
<feature type="domain" description="Orotate phosphoribosyltransferase-like" evidence="2">
    <location>
        <begin position="34"/>
        <end position="222"/>
    </location>
</feature>
<accession>A0ABS2KYC3</accession>
<dbReference type="Pfam" id="PF12500">
    <property type="entry name" value="TRSP"/>
    <property type="match status" value="1"/>
</dbReference>
<name>A0ABS2KYC3_9NOCA</name>
<dbReference type="EMBL" id="JAFBBK010000001">
    <property type="protein sequence ID" value="MBM7416630.1"/>
    <property type="molecule type" value="Genomic_DNA"/>
</dbReference>
<organism evidence="3 4">
    <name type="scientific">Rhodococcoides corynebacterioides</name>
    <dbReference type="NCBI Taxonomy" id="53972"/>
    <lineage>
        <taxon>Bacteria</taxon>
        <taxon>Bacillati</taxon>
        <taxon>Actinomycetota</taxon>
        <taxon>Actinomycetes</taxon>
        <taxon>Mycobacteriales</taxon>
        <taxon>Nocardiaceae</taxon>
        <taxon>Rhodococcoides</taxon>
    </lineage>
</organism>
<keyword evidence="4" id="KW-1185">Reference proteome</keyword>
<evidence type="ECO:0000313" key="4">
    <source>
        <dbReference type="Proteomes" id="UP000703038"/>
    </source>
</evidence>
<comment type="caution">
    <text evidence="3">The sequence shown here is derived from an EMBL/GenBank/DDBJ whole genome shotgun (WGS) entry which is preliminary data.</text>
</comment>
<gene>
    <name evidence="3" type="ORF">JOE42_003363</name>
</gene>
<dbReference type="Pfam" id="PF15609">
    <property type="entry name" value="PRTase_2"/>
    <property type="match status" value="1"/>
</dbReference>
<dbReference type="InterPro" id="IPR029057">
    <property type="entry name" value="PRTase-like"/>
</dbReference>
<dbReference type="Gene3D" id="3.40.50.2020">
    <property type="match status" value="1"/>
</dbReference>
<dbReference type="Proteomes" id="UP000703038">
    <property type="component" value="Unassembled WGS sequence"/>
</dbReference>
<sequence>MSRATDRRLPWATAELGLVLEHGTSSVGRRVGDLVQPGLRRNPRRAHLLVSTVLGKHIPQDPAEVIRAGELLGSLCADVLAGHDDGVVVLGFAETATGLGHCVATRLGARSYIHSTRRPVEGFGVHGEFEEGHSHATDHRLLPTDPDRDLPPYLPMVLVDDEISTGTTALGAIRAVHALAPRARYVIASLVDMRSADQRRETDRVAAELGVVIDSVSLATGTVHLPDDIIAVVEALPAAPAPVDAPHRGTVTRVDVPWPAGVPDGGRHGFRAEDVGAFDAAVEESADLLRPHLGAGTTVVIGHEELMYLPLRIARALSDRGTPTLFQTTTRSPAHVLDEPGYPLRRGFSFVAPEPAAGGRRHLYNARVPDEAAPSPVLLVVDPPADTEALTGPDGLVDALTRTGIDVTVAVVASDPHSLRTGSR</sequence>
<dbReference type="SUPFAM" id="SSF53271">
    <property type="entry name" value="PRTase-like"/>
    <property type="match status" value="1"/>
</dbReference>
<dbReference type="InterPro" id="IPR000836">
    <property type="entry name" value="PRTase_dom"/>
</dbReference>
<evidence type="ECO:0000313" key="3">
    <source>
        <dbReference type="EMBL" id="MBM7416630.1"/>
    </source>
</evidence>
<evidence type="ECO:0000259" key="2">
    <source>
        <dbReference type="Pfam" id="PF15609"/>
    </source>
</evidence>